<keyword evidence="1" id="KW-1277">Toxin-antitoxin system</keyword>
<dbReference type="InterPro" id="IPR007712">
    <property type="entry name" value="RelE/ParE_toxin"/>
</dbReference>
<dbReference type="GO" id="GO:0006415">
    <property type="term" value="P:translational termination"/>
    <property type="evidence" value="ECO:0007669"/>
    <property type="project" value="TreeGrafter"/>
</dbReference>
<evidence type="ECO:0000256" key="1">
    <source>
        <dbReference type="ARBA" id="ARBA00022649"/>
    </source>
</evidence>
<evidence type="ECO:0000313" key="4">
    <source>
        <dbReference type="Proteomes" id="UP000865968"/>
    </source>
</evidence>
<proteinExistence type="predicted"/>
<dbReference type="Gene3D" id="3.30.2310.20">
    <property type="entry name" value="RelE-like"/>
    <property type="match status" value="1"/>
</dbReference>
<dbReference type="PANTHER" id="PTHR40588:SF1">
    <property type="entry name" value="MRNA INTERFERASE TOXIN YAFQ"/>
    <property type="match status" value="1"/>
</dbReference>
<sequence>MARTIERSSQFKKDYKREVKGIYRMMLNDSLQNILNILVNDLPIPEKYADHPLKGNWRTFRDCHLYPDLILIYKKQGDRCLKLARLGSHSEIF</sequence>
<dbReference type="Proteomes" id="UP000865968">
    <property type="component" value="Unassembled WGS sequence"/>
</dbReference>
<dbReference type="AlphaFoldDB" id="A0AAN5MG09"/>
<feature type="active site" description="Proton donor" evidence="2">
    <location>
        <position position="89"/>
    </location>
</feature>
<dbReference type="GO" id="GO:0006402">
    <property type="term" value="P:mRNA catabolic process"/>
    <property type="evidence" value="ECO:0007669"/>
    <property type="project" value="TreeGrafter"/>
</dbReference>
<dbReference type="InterPro" id="IPR035093">
    <property type="entry name" value="RelE/ParE_toxin_dom_sf"/>
</dbReference>
<dbReference type="RefSeq" id="WP_279798849.1">
    <property type="nucleotide sequence ID" value="NZ_CP132323.1"/>
</dbReference>
<dbReference type="PIRSF" id="PIRSF006156">
    <property type="entry name" value="YafQ"/>
    <property type="match status" value="1"/>
</dbReference>
<dbReference type="Pfam" id="PF15738">
    <property type="entry name" value="YafQ_toxin"/>
    <property type="match status" value="1"/>
</dbReference>
<accession>A0AAN5MG09</accession>
<reference evidence="3" key="2">
    <citation type="submission" date="2020-10" db="EMBL/GenBank/DDBJ databases">
        <authorList>
            <consortium name="NCBI Pathogen Detection Project"/>
        </authorList>
    </citation>
    <scope>NUCLEOTIDE SEQUENCE</scope>
    <source>
        <strain evidence="3">Morganella morganii ARLG-3209</strain>
    </source>
</reference>
<gene>
    <name evidence="3" type="ORF">I8608_002342</name>
</gene>
<dbReference type="EMBL" id="DACSWI010000006">
    <property type="protein sequence ID" value="HAT3809479.1"/>
    <property type="molecule type" value="Genomic_DNA"/>
</dbReference>
<evidence type="ECO:0000313" key="3">
    <source>
        <dbReference type="EMBL" id="HAT3809479.1"/>
    </source>
</evidence>
<dbReference type="GO" id="GO:0004521">
    <property type="term" value="F:RNA endonuclease activity"/>
    <property type="evidence" value="ECO:0007669"/>
    <property type="project" value="TreeGrafter"/>
</dbReference>
<organism evidence="3 4">
    <name type="scientific">Morganella morganii</name>
    <name type="common">Proteus morganii</name>
    <dbReference type="NCBI Taxonomy" id="582"/>
    <lineage>
        <taxon>Bacteria</taxon>
        <taxon>Pseudomonadati</taxon>
        <taxon>Pseudomonadota</taxon>
        <taxon>Gammaproteobacteria</taxon>
        <taxon>Enterobacterales</taxon>
        <taxon>Morganellaceae</taxon>
        <taxon>Morganella</taxon>
    </lineage>
</organism>
<name>A0AAN5MG09_MORMO</name>
<dbReference type="InterPro" id="IPR004386">
    <property type="entry name" value="Toxin_YafQ-like"/>
</dbReference>
<protein>
    <submittedName>
        <fullName evidence="3">Type II toxin-antitoxin system YafQ family toxin</fullName>
    </submittedName>
</protein>
<reference evidence="3" key="1">
    <citation type="journal article" date="2018" name="Genome Biol.">
        <title>SKESA: strategic k-mer extension for scrupulous assemblies.</title>
        <authorList>
            <person name="Souvorov A."/>
            <person name="Agarwala R."/>
            <person name="Lipman D.J."/>
        </authorList>
    </citation>
    <scope>NUCLEOTIDE SEQUENCE</scope>
    <source>
        <strain evidence="3">Morganella morganii ARLG-3209</strain>
    </source>
</reference>
<comment type="caution">
    <text evidence="3">The sequence shown here is derived from an EMBL/GenBank/DDBJ whole genome shotgun (WGS) entry which is preliminary data.</text>
</comment>
<dbReference type="NCBIfam" id="TIGR02385">
    <property type="entry name" value="RelE_StbE"/>
    <property type="match status" value="1"/>
</dbReference>
<dbReference type="PANTHER" id="PTHR40588">
    <property type="entry name" value="MRNA INTERFERASE TOXIN YAFQ"/>
    <property type="match status" value="1"/>
</dbReference>
<evidence type="ECO:0000256" key="2">
    <source>
        <dbReference type="PIRSR" id="PIRSR006156-1"/>
    </source>
</evidence>
<dbReference type="SUPFAM" id="SSF143011">
    <property type="entry name" value="RelE-like"/>
    <property type="match status" value="1"/>
</dbReference>